<reference evidence="3" key="1">
    <citation type="journal article" date="2019" name="Genome Announc.">
        <title>Draft Genome Sequence of Pseudoalteromonas piscicida Strain 36Y ROTHPW, an Hypersaline Seawater Isolate from the South Coast of Sonora, Mexico.</title>
        <authorList>
            <person name="Sanchez-Diaz R."/>
            <person name="Molina-Garza Z.J."/>
            <person name="Cruz-Suarez L.E."/>
            <person name="Selvin J."/>
            <person name="Kiran G.S."/>
            <person name="Ibarra-Gamez J.C."/>
            <person name="Gomez-Gil B."/>
            <person name="Galaviz-Silva L."/>
        </authorList>
    </citation>
    <scope>NUCLEOTIDE SEQUENCE [LARGE SCALE GENOMIC DNA]</scope>
    <source>
        <strain evidence="3">36Y_RITHPW</strain>
    </source>
</reference>
<evidence type="ECO:0000313" key="2">
    <source>
        <dbReference type="EMBL" id="PCK29496.1"/>
    </source>
</evidence>
<dbReference type="AlphaFoldDB" id="A0A2A5JJ54"/>
<gene>
    <name evidence="2" type="ORF">CEX98_22475</name>
</gene>
<dbReference type="RefSeq" id="WP_099644160.1">
    <property type="nucleotide sequence ID" value="NZ_NKHF01000208.1"/>
</dbReference>
<protein>
    <recommendedName>
        <fullName evidence="1">Mu-like prophage FluMu N-terminal domain-containing protein</fullName>
    </recommendedName>
</protein>
<accession>A0A2A5JJ54</accession>
<evidence type="ECO:0000259" key="1">
    <source>
        <dbReference type="Pfam" id="PF17891"/>
    </source>
</evidence>
<sequence length="160" mass="17330">MEKTQIASAIGLAFIKIHNSQPTGYRRARITLQSGENTIPAEKISIEQLENLEADPRLAVSRIAQASEDTTTTPNVEPGSICTSVEGVEIDLAGVDPDLHPFIGVMAIEQFTKKPSAEQLTISISDDENGEIVTGEIKPTAAQRDAAWQIYQSALKNVEQ</sequence>
<comment type="caution">
    <text evidence="2">The sequence shown here is derived from an EMBL/GenBank/DDBJ whole genome shotgun (WGS) entry which is preliminary data.</text>
</comment>
<dbReference type="Pfam" id="PF17891">
    <property type="entry name" value="FluMu_N"/>
    <property type="match status" value="1"/>
</dbReference>
<evidence type="ECO:0000313" key="3">
    <source>
        <dbReference type="Proteomes" id="UP000228621"/>
    </source>
</evidence>
<dbReference type="SUPFAM" id="SSF160059">
    <property type="entry name" value="PriA/YqbF domain"/>
    <property type="match status" value="1"/>
</dbReference>
<dbReference type="Gene3D" id="3.40.5.80">
    <property type="match status" value="1"/>
</dbReference>
<dbReference type="OrthoDB" id="6289755at2"/>
<proteinExistence type="predicted"/>
<feature type="domain" description="Mu-like prophage FluMu N-terminal" evidence="1">
    <location>
        <begin position="17"/>
        <end position="64"/>
    </location>
</feature>
<organism evidence="2 3">
    <name type="scientific">Pseudoalteromonas piscicida</name>
    <dbReference type="NCBI Taxonomy" id="43662"/>
    <lineage>
        <taxon>Bacteria</taxon>
        <taxon>Pseudomonadati</taxon>
        <taxon>Pseudomonadota</taxon>
        <taxon>Gammaproteobacteria</taxon>
        <taxon>Alteromonadales</taxon>
        <taxon>Pseudoalteromonadaceae</taxon>
        <taxon>Pseudoalteromonas</taxon>
    </lineage>
</organism>
<dbReference type="EMBL" id="NKHF01000208">
    <property type="protein sequence ID" value="PCK29496.1"/>
    <property type="molecule type" value="Genomic_DNA"/>
</dbReference>
<name>A0A2A5JJ54_PSEO7</name>
<keyword evidence="3" id="KW-1185">Reference proteome</keyword>
<dbReference type="InterPro" id="IPR041227">
    <property type="entry name" value="FluMu_N"/>
</dbReference>
<dbReference type="Proteomes" id="UP000228621">
    <property type="component" value="Unassembled WGS sequence"/>
</dbReference>